<dbReference type="PANTHER" id="PTHR37466">
    <property type="entry name" value="SLR1628 PROTEIN"/>
    <property type="match status" value="1"/>
</dbReference>
<dbReference type="EMBL" id="KN847318">
    <property type="protein sequence ID" value="KIW57917.1"/>
    <property type="molecule type" value="Genomic_DNA"/>
</dbReference>
<dbReference type="PANTHER" id="PTHR37466:SF1">
    <property type="entry name" value="SLR1628 PROTEIN"/>
    <property type="match status" value="1"/>
</dbReference>
<feature type="region of interest" description="Disordered" evidence="1">
    <location>
        <begin position="131"/>
        <end position="195"/>
    </location>
</feature>
<dbReference type="RefSeq" id="XP_013318501.1">
    <property type="nucleotide sequence ID" value="XM_013463047.1"/>
</dbReference>
<evidence type="ECO:0000313" key="3">
    <source>
        <dbReference type="Proteomes" id="UP000054342"/>
    </source>
</evidence>
<keyword evidence="3" id="KW-1185">Reference proteome</keyword>
<reference evidence="2 3" key="1">
    <citation type="submission" date="2015-01" db="EMBL/GenBank/DDBJ databases">
        <title>The Genome Sequence of Exophiala xenobiotica CBS118157.</title>
        <authorList>
            <consortium name="The Broad Institute Genomics Platform"/>
            <person name="Cuomo C."/>
            <person name="de Hoog S."/>
            <person name="Gorbushina A."/>
            <person name="Stielow B."/>
            <person name="Teixiera M."/>
            <person name="Abouelleil A."/>
            <person name="Chapman S.B."/>
            <person name="Priest M."/>
            <person name="Young S.K."/>
            <person name="Wortman J."/>
            <person name="Nusbaum C."/>
            <person name="Birren B."/>
        </authorList>
    </citation>
    <scope>NUCLEOTIDE SEQUENCE [LARGE SCALE GENOMIC DNA]</scope>
    <source>
        <strain evidence="2 3">CBS 118157</strain>
    </source>
</reference>
<dbReference type="Proteomes" id="UP000054342">
    <property type="component" value="Unassembled WGS sequence"/>
</dbReference>
<sequence length="195" mass="21132">MGLPNQQSSKEMMKNKNVAGGPLAMLTKDYPVGHYRDGYCRSGPDDSGNHSVGATVSKEFLDFTNSKGNNLAKAGVKDGMRWCLCASRWKEAFDAAQKGELAQSAVPKVHLHASHDRALDVLKYQDLKKYSHGGEVPAGQTRNRQPDHESPEKPGGVAKESTEISGQSETTGGSGVRTDPKNNKNSKSEVGRYEK</sequence>
<dbReference type="OrthoDB" id="1517790at2759"/>
<dbReference type="STRING" id="348802.A0A0D2D6G7"/>
<dbReference type="Pfam" id="PF09996">
    <property type="entry name" value="DUF2237"/>
    <property type="match status" value="1"/>
</dbReference>
<dbReference type="AlphaFoldDB" id="A0A0D2D6G7"/>
<gene>
    <name evidence="2" type="ORF">PV05_02473</name>
</gene>
<dbReference type="GeneID" id="25324381"/>
<dbReference type="InterPro" id="IPR018714">
    <property type="entry name" value="DUF2237"/>
</dbReference>
<evidence type="ECO:0000313" key="2">
    <source>
        <dbReference type="EMBL" id="KIW57917.1"/>
    </source>
</evidence>
<name>A0A0D2D6G7_9EURO</name>
<dbReference type="Gene3D" id="3.30.56.110">
    <property type="entry name" value="Protein of unknown function DUF2237"/>
    <property type="match status" value="1"/>
</dbReference>
<evidence type="ECO:0008006" key="4">
    <source>
        <dbReference type="Google" id="ProtNLM"/>
    </source>
</evidence>
<evidence type="ECO:0000256" key="1">
    <source>
        <dbReference type="SAM" id="MobiDB-lite"/>
    </source>
</evidence>
<organism evidence="2 3">
    <name type="scientific">Exophiala xenobiotica</name>
    <dbReference type="NCBI Taxonomy" id="348802"/>
    <lineage>
        <taxon>Eukaryota</taxon>
        <taxon>Fungi</taxon>
        <taxon>Dikarya</taxon>
        <taxon>Ascomycota</taxon>
        <taxon>Pezizomycotina</taxon>
        <taxon>Eurotiomycetes</taxon>
        <taxon>Chaetothyriomycetidae</taxon>
        <taxon>Chaetothyriales</taxon>
        <taxon>Herpotrichiellaceae</taxon>
        <taxon>Exophiala</taxon>
    </lineage>
</organism>
<dbReference type="HOGENOM" id="CLU_127770_2_0_1"/>
<accession>A0A0D2D6G7</accession>
<feature type="compositionally biased region" description="Basic and acidic residues" evidence="1">
    <location>
        <begin position="178"/>
        <end position="195"/>
    </location>
</feature>
<protein>
    <recommendedName>
        <fullName evidence="4">DUF2237 domain-containing protein</fullName>
    </recommendedName>
</protein>
<proteinExistence type="predicted"/>